<feature type="chain" id="PRO_5011692219" evidence="4">
    <location>
        <begin position="30"/>
        <end position="596"/>
    </location>
</feature>
<dbReference type="PANTHER" id="PTHR34597">
    <property type="entry name" value="SLR1661 PROTEIN"/>
    <property type="match status" value="1"/>
</dbReference>
<name>A0A1H9M7Z5_9GAMM</name>
<keyword evidence="8" id="KW-1185">Reference proteome</keyword>
<gene>
    <name evidence="7" type="ORF">SAMN03080615_04311</name>
</gene>
<feature type="domain" description="Polypeptide-transport-associated ShlB-type" evidence="6">
    <location>
        <begin position="114"/>
        <end position="161"/>
    </location>
</feature>
<keyword evidence="3" id="KW-0998">Cell outer membrane</keyword>
<organism evidence="7 8">
    <name type="scientific">Amphritea atlantica</name>
    <dbReference type="NCBI Taxonomy" id="355243"/>
    <lineage>
        <taxon>Bacteria</taxon>
        <taxon>Pseudomonadati</taxon>
        <taxon>Pseudomonadota</taxon>
        <taxon>Gammaproteobacteria</taxon>
        <taxon>Oceanospirillales</taxon>
        <taxon>Oceanospirillaceae</taxon>
        <taxon>Amphritea</taxon>
    </lineage>
</organism>
<evidence type="ECO:0000256" key="3">
    <source>
        <dbReference type="ARBA" id="ARBA00023237"/>
    </source>
</evidence>
<dbReference type="PANTHER" id="PTHR34597:SF3">
    <property type="entry name" value="OUTER MEMBRANE TRANSPORTER CDIB"/>
    <property type="match status" value="1"/>
</dbReference>
<dbReference type="InterPro" id="IPR013686">
    <property type="entry name" value="Polypept-transport_assoc_ShlB"/>
</dbReference>
<dbReference type="AlphaFoldDB" id="A0A1H9M7Z5"/>
<dbReference type="STRING" id="355243.SAMN03080615_04311"/>
<feature type="domain" description="Haemolysin activator HlyB C-terminal" evidence="5">
    <location>
        <begin position="222"/>
        <end position="559"/>
    </location>
</feature>
<evidence type="ECO:0000256" key="1">
    <source>
        <dbReference type="ARBA" id="ARBA00022452"/>
    </source>
</evidence>
<evidence type="ECO:0000313" key="8">
    <source>
        <dbReference type="Proteomes" id="UP000198749"/>
    </source>
</evidence>
<feature type="signal peptide" evidence="4">
    <location>
        <begin position="1"/>
        <end position="29"/>
    </location>
</feature>
<accession>A0A1H9M7Z5</accession>
<evidence type="ECO:0000256" key="2">
    <source>
        <dbReference type="ARBA" id="ARBA00022692"/>
    </source>
</evidence>
<dbReference type="Gene3D" id="3.10.20.310">
    <property type="entry name" value="membrane protein fhac"/>
    <property type="match status" value="1"/>
</dbReference>
<keyword evidence="4" id="KW-0732">Signal</keyword>
<protein>
    <submittedName>
        <fullName evidence="7">Hemolysin activation/secretion protein</fullName>
    </submittedName>
</protein>
<dbReference type="Pfam" id="PF03865">
    <property type="entry name" value="ShlB"/>
    <property type="match status" value="1"/>
</dbReference>
<dbReference type="InterPro" id="IPR005565">
    <property type="entry name" value="Hemolysn_activator_HlyB_C"/>
</dbReference>
<sequence>MNKTGWLNTPKQMLVAGGLSSLLVFSASAADLTDALSTGGAAPRLYDQLKPAPKALDLTIPPRKERPVDLDAGPQFDVNVLNLYQLIPSKNIKRLVSDDVVVEMLMAAMVENNARFTLGRLQQLADKITNYYRAKGLVLATAYVPAQDVVNNTVELHLLMGELTDIEVSGDSSYDAEMISRVFSDQIGKPLNKSDIESSLLTVLDYPGLDISGILEPGDQVGSTKMLINVNSEDRLSGALYLDNKGSQYSGEERLGLDLSVNNPLGLADKLTLNFIIQNKPEVDGDFSVDNAKYSGATYEFSPVDSDYIASLHYHQSDYEIGRDLAAFAFAGKSKQWKAGLKKQLGRSRTRNNYVKGELVHDRVKNTQASVQNSADKLTALVASYGFDFSDNIFGGGFTRGEVSFEHGLAGILGAMDNDDENASRITSEGPAPADYNLIELNLSRYQRLSENNALIVKFNAQYSPDSLFSVKQFSMGGFDSVRAYPSGEYLADSGFYTGLELISNAPGFASQPAFNNRTWGEVLQLMLFADYAHGYKNNALLGEESQIDLSGLGVGLRLMPATSFTATLSVATPLGSRKATNNRDPQVYGELNYLF</sequence>
<proteinExistence type="predicted"/>
<keyword evidence="2" id="KW-0812">Transmembrane</keyword>
<dbReference type="RefSeq" id="WP_091362182.1">
    <property type="nucleotide sequence ID" value="NZ_AP025284.1"/>
</dbReference>
<keyword evidence="1" id="KW-0472">Membrane</keyword>
<evidence type="ECO:0000313" key="7">
    <source>
        <dbReference type="EMBL" id="SER19808.1"/>
    </source>
</evidence>
<dbReference type="OrthoDB" id="572300at2"/>
<dbReference type="GO" id="GO:0046819">
    <property type="term" value="P:protein secretion by the type V secretion system"/>
    <property type="evidence" value="ECO:0007669"/>
    <property type="project" value="TreeGrafter"/>
</dbReference>
<keyword evidence="1" id="KW-1134">Transmembrane beta strand</keyword>
<dbReference type="GO" id="GO:0008320">
    <property type="term" value="F:protein transmembrane transporter activity"/>
    <property type="evidence" value="ECO:0007669"/>
    <property type="project" value="TreeGrafter"/>
</dbReference>
<dbReference type="InterPro" id="IPR051544">
    <property type="entry name" value="TPS_OM_transporter"/>
</dbReference>
<evidence type="ECO:0000256" key="4">
    <source>
        <dbReference type="SAM" id="SignalP"/>
    </source>
</evidence>
<dbReference type="Proteomes" id="UP000198749">
    <property type="component" value="Unassembled WGS sequence"/>
</dbReference>
<dbReference type="EMBL" id="FOGB01000023">
    <property type="protein sequence ID" value="SER19808.1"/>
    <property type="molecule type" value="Genomic_DNA"/>
</dbReference>
<reference evidence="8" key="1">
    <citation type="submission" date="2016-10" db="EMBL/GenBank/DDBJ databases">
        <authorList>
            <person name="Varghese N."/>
            <person name="Submissions S."/>
        </authorList>
    </citation>
    <scope>NUCLEOTIDE SEQUENCE [LARGE SCALE GENOMIC DNA]</scope>
    <source>
        <strain evidence="8">DSM 18887</strain>
    </source>
</reference>
<dbReference type="Gene3D" id="2.40.160.50">
    <property type="entry name" value="membrane protein fhac: a member of the omp85/tpsb transporter family"/>
    <property type="match status" value="1"/>
</dbReference>
<evidence type="ECO:0000259" key="5">
    <source>
        <dbReference type="Pfam" id="PF03865"/>
    </source>
</evidence>
<dbReference type="Pfam" id="PF08479">
    <property type="entry name" value="POTRA_2"/>
    <property type="match status" value="1"/>
</dbReference>
<dbReference type="GO" id="GO:0098046">
    <property type="term" value="C:type V protein secretion system complex"/>
    <property type="evidence" value="ECO:0007669"/>
    <property type="project" value="TreeGrafter"/>
</dbReference>
<evidence type="ECO:0000259" key="6">
    <source>
        <dbReference type="Pfam" id="PF08479"/>
    </source>
</evidence>